<dbReference type="Proteomes" id="UP001149954">
    <property type="component" value="Unassembled WGS sequence"/>
</dbReference>
<reference evidence="2" key="1">
    <citation type="submission" date="2022-12" db="EMBL/GenBank/DDBJ databases">
        <authorList>
            <person name="Petersen C."/>
        </authorList>
    </citation>
    <scope>NUCLEOTIDE SEQUENCE</scope>
    <source>
        <strain evidence="2">IBT 29495</strain>
    </source>
</reference>
<dbReference type="AlphaFoldDB" id="A0A9X0C608"/>
<dbReference type="OrthoDB" id="3945550at2759"/>
<evidence type="ECO:0000256" key="1">
    <source>
        <dbReference type="SAM" id="MobiDB-lite"/>
    </source>
</evidence>
<comment type="caution">
    <text evidence="2">The sequence shown here is derived from an EMBL/GenBank/DDBJ whole genome shotgun (WGS) entry which is preliminary data.</text>
</comment>
<feature type="region of interest" description="Disordered" evidence="1">
    <location>
        <begin position="1"/>
        <end position="33"/>
    </location>
</feature>
<dbReference type="EMBL" id="JAPWDS010000003">
    <property type="protein sequence ID" value="KAJ5503508.1"/>
    <property type="molecule type" value="Genomic_DNA"/>
</dbReference>
<evidence type="ECO:0000313" key="3">
    <source>
        <dbReference type="Proteomes" id="UP001149954"/>
    </source>
</evidence>
<sequence length="150" mass="17098">MMDYLPEARTPVQGQKRSPAFSAGPNKGLPLRGPPYIEELDGKFNTLTFDMLPPKTMGEAPELVHLERERQEEECRDSSHPARLHHLQQIILIAGEGSHFASRRNPYGGKSNCRRVPPNEVSRVGPRRSERLAQRREMESTVQRIGIQYK</sequence>
<name>A0A9X0C608_9EURO</name>
<reference evidence="2" key="2">
    <citation type="journal article" date="2023" name="IMA Fungus">
        <title>Comparative genomic study of the Penicillium genus elucidates a diverse pangenome and 15 lateral gene transfer events.</title>
        <authorList>
            <person name="Petersen C."/>
            <person name="Sorensen T."/>
            <person name="Nielsen M.R."/>
            <person name="Sondergaard T.E."/>
            <person name="Sorensen J.L."/>
            <person name="Fitzpatrick D.A."/>
            <person name="Frisvad J.C."/>
            <person name="Nielsen K.L."/>
        </authorList>
    </citation>
    <scope>NUCLEOTIDE SEQUENCE</scope>
    <source>
        <strain evidence="2">IBT 29495</strain>
    </source>
</reference>
<keyword evidence="3" id="KW-1185">Reference proteome</keyword>
<gene>
    <name evidence="2" type="ORF">N7463_006382</name>
</gene>
<organism evidence="2 3">
    <name type="scientific">Penicillium fimorum</name>
    <dbReference type="NCBI Taxonomy" id="1882269"/>
    <lineage>
        <taxon>Eukaryota</taxon>
        <taxon>Fungi</taxon>
        <taxon>Dikarya</taxon>
        <taxon>Ascomycota</taxon>
        <taxon>Pezizomycotina</taxon>
        <taxon>Eurotiomycetes</taxon>
        <taxon>Eurotiomycetidae</taxon>
        <taxon>Eurotiales</taxon>
        <taxon>Aspergillaceae</taxon>
        <taxon>Penicillium</taxon>
    </lineage>
</organism>
<evidence type="ECO:0000313" key="2">
    <source>
        <dbReference type="EMBL" id="KAJ5503508.1"/>
    </source>
</evidence>
<proteinExistence type="predicted"/>
<accession>A0A9X0C608</accession>
<protein>
    <submittedName>
        <fullName evidence="2">Uncharacterized protein</fullName>
    </submittedName>
</protein>